<keyword evidence="1" id="KW-0732">Signal</keyword>
<sequence>MALFNFFKLKLVICVGVLLLATSDTTLARKDAMLFRVPDKEMEARIAIQQLLSSPEKIPMLLKSQAPDARRTHATRLGCTFSIDCPSGFVCYQGLCKPGMMKIE</sequence>
<proteinExistence type="predicted"/>
<evidence type="ECO:0000313" key="2">
    <source>
        <dbReference type="EMBL" id="KMS96353.1"/>
    </source>
</evidence>
<dbReference type="EMBL" id="KQ090389">
    <property type="protein sequence ID" value="KMS96353.1"/>
    <property type="molecule type" value="Genomic_DNA"/>
</dbReference>
<name>A0A0J8B8P9_BETVV</name>
<accession>A0A0J8B8P9</accession>
<gene>
    <name evidence="2" type="ORF">BVRB_9g225900</name>
</gene>
<evidence type="ECO:0000313" key="3">
    <source>
        <dbReference type="Proteomes" id="UP000035740"/>
    </source>
</evidence>
<dbReference type="Gramene" id="KMS96353">
    <property type="protein sequence ID" value="KMS96353"/>
    <property type="gene ID" value="BVRB_9g225900"/>
</dbReference>
<feature type="signal peptide" evidence="1">
    <location>
        <begin position="1"/>
        <end position="28"/>
    </location>
</feature>
<dbReference type="KEGG" id="bvg:104883301"/>
<organism evidence="2 3">
    <name type="scientific">Beta vulgaris subsp. vulgaris</name>
    <name type="common">Beet</name>
    <dbReference type="NCBI Taxonomy" id="3555"/>
    <lineage>
        <taxon>Eukaryota</taxon>
        <taxon>Viridiplantae</taxon>
        <taxon>Streptophyta</taxon>
        <taxon>Embryophyta</taxon>
        <taxon>Tracheophyta</taxon>
        <taxon>Spermatophyta</taxon>
        <taxon>Magnoliopsida</taxon>
        <taxon>eudicotyledons</taxon>
        <taxon>Gunneridae</taxon>
        <taxon>Pentapetalae</taxon>
        <taxon>Caryophyllales</taxon>
        <taxon>Chenopodiaceae</taxon>
        <taxon>Betoideae</taxon>
        <taxon>Beta</taxon>
    </lineage>
</organism>
<dbReference type="Proteomes" id="UP000035740">
    <property type="component" value="Unassembled WGS sequence"/>
</dbReference>
<protein>
    <submittedName>
        <fullName evidence="2">Uncharacterized protein</fullName>
    </submittedName>
</protein>
<feature type="chain" id="PRO_5005294224" evidence="1">
    <location>
        <begin position="29"/>
        <end position="104"/>
    </location>
</feature>
<dbReference type="AlphaFoldDB" id="A0A0J8B8P9"/>
<keyword evidence="3" id="KW-1185">Reference proteome</keyword>
<reference evidence="2 3" key="1">
    <citation type="journal article" date="2014" name="Nature">
        <title>The genome of the recently domesticated crop plant sugar beet (Beta vulgaris).</title>
        <authorList>
            <person name="Dohm J.C."/>
            <person name="Minoche A.E."/>
            <person name="Holtgrawe D."/>
            <person name="Capella-Gutierrez S."/>
            <person name="Zakrzewski F."/>
            <person name="Tafer H."/>
            <person name="Rupp O."/>
            <person name="Sorensen T.R."/>
            <person name="Stracke R."/>
            <person name="Reinhardt R."/>
            <person name="Goesmann A."/>
            <person name="Kraft T."/>
            <person name="Schulz B."/>
            <person name="Stadler P.F."/>
            <person name="Schmidt T."/>
            <person name="Gabaldon T."/>
            <person name="Lehrach H."/>
            <person name="Weisshaar B."/>
            <person name="Himmelbauer H."/>
        </authorList>
    </citation>
    <scope>NUCLEOTIDE SEQUENCE [LARGE SCALE GENOMIC DNA]</scope>
    <source>
        <tissue evidence="2">Taproot</tissue>
    </source>
</reference>
<evidence type="ECO:0000256" key="1">
    <source>
        <dbReference type="SAM" id="SignalP"/>
    </source>
</evidence>